<dbReference type="OrthoDB" id="9803702at2"/>
<dbReference type="RefSeq" id="WP_128486977.1">
    <property type="nucleotide sequence ID" value="NZ_JBHLXB010000008.1"/>
</dbReference>
<dbReference type="Gene3D" id="1.10.287.130">
    <property type="match status" value="1"/>
</dbReference>
<dbReference type="InterPro" id="IPR036890">
    <property type="entry name" value="HATPase_C_sf"/>
</dbReference>
<evidence type="ECO:0000313" key="2">
    <source>
        <dbReference type="EMBL" id="RWY43642.1"/>
    </source>
</evidence>
<dbReference type="EMBL" id="SBLC01000004">
    <property type="protein sequence ID" value="RWY43642.1"/>
    <property type="molecule type" value="Genomic_DNA"/>
</dbReference>
<keyword evidence="3" id="KW-1185">Reference proteome</keyword>
<accession>A0A444MF53</accession>
<proteinExistence type="predicted"/>
<dbReference type="Proteomes" id="UP000287168">
    <property type="component" value="Unassembled WGS sequence"/>
</dbReference>
<feature type="domain" description="Histidine phosphotransferase ChpT C-terminal" evidence="1">
    <location>
        <begin position="79"/>
        <end position="177"/>
    </location>
</feature>
<organism evidence="2 3">
    <name type="scientific">Falsigemmobacter intermedius</name>
    <dbReference type="NCBI Taxonomy" id="1553448"/>
    <lineage>
        <taxon>Bacteria</taxon>
        <taxon>Pseudomonadati</taxon>
        <taxon>Pseudomonadota</taxon>
        <taxon>Alphaproteobacteria</taxon>
        <taxon>Rhodobacterales</taxon>
        <taxon>Paracoccaceae</taxon>
        <taxon>Falsigemmobacter</taxon>
    </lineage>
</organism>
<sequence length="201" mass="21551">MSATTHALTAMIASRICHDLISPLGAISNGVELLQLTMAPPVPPELQLIADSIRSANARVLFLRLAFGVAGEGQSMGQGELAALVRGWTEGGRLQIDWQPGPPCSRLRARRACLALLCLEAALPQGGEIRVRDDGGLWHLRARGRRVALPPALWEMLTEPQCSVELSPGRIQFALLRGDLLEGDGLATGKISEDEIVLNLP</sequence>
<name>A0A444MF53_9RHOB</name>
<evidence type="ECO:0000313" key="3">
    <source>
        <dbReference type="Proteomes" id="UP000287168"/>
    </source>
</evidence>
<protein>
    <submittedName>
        <fullName evidence="2">Histidine phosphotransferase</fullName>
    </submittedName>
</protein>
<reference evidence="2 3" key="1">
    <citation type="journal article" date="2015" name="Int. J. Syst. Evol. Microbiol.">
        <title>Gemmobacter intermedius sp. nov., isolated from a white stork (Ciconia ciconia).</title>
        <authorList>
            <person name="Kampfer P."/>
            <person name="Jerzak L."/>
            <person name="Wilharm G."/>
            <person name="Golke J."/>
            <person name="Busse H.J."/>
            <person name="Glaeser S.P."/>
        </authorList>
    </citation>
    <scope>NUCLEOTIDE SEQUENCE [LARGE SCALE GENOMIC DNA]</scope>
    <source>
        <strain evidence="2 3">119/4</strain>
    </source>
</reference>
<comment type="caution">
    <text evidence="2">The sequence shown here is derived from an EMBL/GenBank/DDBJ whole genome shotgun (WGS) entry which is preliminary data.</text>
</comment>
<dbReference type="Gene3D" id="3.30.565.10">
    <property type="entry name" value="Histidine kinase-like ATPase, C-terminal domain"/>
    <property type="match status" value="1"/>
</dbReference>
<dbReference type="AlphaFoldDB" id="A0A444MF53"/>
<dbReference type="Pfam" id="PF10090">
    <property type="entry name" value="HPTransfase"/>
    <property type="match status" value="1"/>
</dbReference>
<gene>
    <name evidence="2" type="ORF">EP867_04370</name>
</gene>
<evidence type="ECO:0000259" key="1">
    <source>
        <dbReference type="Pfam" id="PF10090"/>
    </source>
</evidence>
<keyword evidence="2" id="KW-0808">Transferase</keyword>
<dbReference type="GO" id="GO:0016740">
    <property type="term" value="F:transferase activity"/>
    <property type="evidence" value="ECO:0007669"/>
    <property type="project" value="UniProtKB-KW"/>
</dbReference>
<dbReference type="InterPro" id="IPR018762">
    <property type="entry name" value="ChpT_C"/>
</dbReference>